<evidence type="ECO:0000313" key="3">
    <source>
        <dbReference type="Proteomes" id="UP000515135"/>
    </source>
</evidence>
<dbReference type="Gene3D" id="1.10.510.10">
    <property type="entry name" value="Transferase(Phosphotransferase) domain 1"/>
    <property type="match status" value="1"/>
</dbReference>
<reference evidence="4" key="1">
    <citation type="submission" date="2025-08" db="UniProtKB">
        <authorList>
            <consortium name="RefSeq"/>
        </authorList>
    </citation>
    <scope>IDENTIFICATION</scope>
    <source>
        <tissue evidence="4">Gonad</tissue>
    </source>
</reference>
<dbReference type="Gene3D" id="3.30.200.20">
    <property type="entry name" value="Phosphorylase Kinase, domain 1"/>
    <property type="match status" value="1"/>
</dbReference>
<feature type="domain" description="Protein kinase" evidence="2">
    <location>
        <begin position="752"/>
        <end position="1011"/>
    </location>
</feature>
<dbReference type="RefSeq" id="XP_019616606.1">
    <property type="nucleotide sequence ID" value="XM_019761047.1"/>
</dbReference>
<dbReference type="SUPFAM" id="SSF52540">
    <property type="entry name" value="P-loop containing nucleoside triphosphate hydrolases"/>
    <property type="match status" value="1"/>
</dbReference>
<dbReference type="Gene3D" id="3.40.50.300">
    <property type="entry name" value="P-loop containing nucleotide triphosphate hydrolases"/>
    <property type="match status" value="1"/>
</dbReference>
<dbReference type="AlphaFoldDB" id="A0A6P4YHW0"/>
<dbReference type="SUPFAM" id="SSF56112">
    <property type="entry name" value="Protein kinase-like (PK-like)"/>
    <property type="match status" value="1"/>
</dbReference>
<proteinExistence type="inferred from homology"/>
<dbReference type="OrthoDB" id="8954335at2759"/>
<protein>
    <submittedName>
        <fullName evidence="4">Uncharacterized protein LOC109464110 isoform X1</fullName>
    </submittedName>
</protein>
<dbReference type="InterPro" id="IPR045063">
    <property type="entry name" value="Dynamin_N"/>
</dbReference>
<gene>
    <name evidence="4" type="primary">LOC109464110</name>
</gene>
<dbReference type="InterPro" id="IPR011009">
    <property type="entry name" value="Kinase-like_dom_sf"/>
</dbReference>
<dbReference type="GO" id="GO:0004672">
    <property type="term" value="F:protein kinase activity"/>
    <property type="evidence" value="ECO:0007669"/>
    <property type="project" value="InterPro"/>
</dbReference>
<evidence type="ECO:0000259" key="2">
    <source>
        <dbReference type="PROSITE" id="PS50011"/>
    </source>
</evidence>
<organism evidence="3 4">
    <name type="scientific">Branchiostoma belcheri</name>
    <name type="common">Amphioxus</name>
    <dbReference type="NCBI Taxonomy" id="7741"/>
    <lineage>
        <taxon>Eukaryota</taxon>
        <taxon>Metazoa</taxon>
        <taxon>Chordata</taxon>
        <taxon>Cephalochordata</taxon>
        <taxon>Leptocardii</taxon>
        <taxon>Amphioxiformes</taxon>
        <taxon>Branchiostomatidae</taxon>
        <taxon>Branchiostoma</taxon>
    </lineage>
</organism>
<evidence type="ECO:0000256" key="1">
    <source>
        <dbReference type="ARBA" id="ARBA00008171"/>
    </source>
</evidence>
<comment type="similarity">
    <text evidence="1">Belongs to the protein kinase superfamily. TKL Ser/Thr protein kinase family. ROCO subfamily.</text>
</comment>
<evidence type="ECO:0000313" key="4">
    <source>
        <dbReference type="RefSeq" id="XP_019616606.1"/>
    </source>
</evidence>
<dbReference type="PANTHER" id="PTHR26392">
    <property type="entry name" value="MITOGEN-ACTIVATED PROTEIN KINASE KINASE KINASE 7-RELATED"/>
    <property type="match status" value="1"/>
</dbReference>
<keyword evidence="3" id="KW-1185">Reference proteome</keyword>
<dbReference type="GeneID" id="109464110"/>
<dbReference type="Pfam" id="PF07714">
    <property type="entry name" value="PK_Tyr_Ser-Thr"/>
    <property type="match status" value="1"/>
</dbReference>
<dbReference type="InterPro" id="IPR027417">
    <property type="entry name" value="P-loop_NTPase"/>
</dbReference>
<dbReference type="InterPro" id="IPR001245">
    <property type="entry name" value="Ser-Thr/Tyr_kinase_cat_dom"/>
</dbReference>
<sequence length="1015" mass="115721">MYNCMVVNVLCSMAASEELTEEIIDNLKDFGMAYPLLEKYKIPMDDVKDLFTAKLVLKRHLQSIKNPGKSTKNAREIVGRLKDDYEKNKKILQKFYQDTKSHLPDVDQSILSQLERDNATSQFRQMIEEAMEMLQDSKCPILVAGETSSGKSSLLNLILGEELLPTSTLSTTSVICEIRYGQKRKVKVFTWEGEMIEVPLSDADDDKSSLQKLSEYVHQKGKRDEEDFPYKKAEIYLPVDFLKDGITIVDSPGVGESEKMDEVVYDYLQEAFAFIYVINSSNAGGIQKDRLGKLMAVVTSKNQQHLNAKDQKGGAIRAFSPSAAIFVCNKWDQVPPQEKEAVQREQLRVLKRYWPGCTEDQVFQLSTLTAAKALHHDVMMDDFCLLLGGIEQFIPATLQRKLQVHYCWLEQFLSSILYKARALEVNVADGQYKEKQLLEREKRLSLAKSAGSKIILAMKNKVEKRTEQGIQEVRKLLEDPKIKEKATSWSLADVPMGASLYELDRMAQHEVLLRVQNLIMDWEEETGFFRDTKSVLEGLFHQALVKLEKVIESADQYHDYDWPDENTEVFDKQSNDNGAMAAEVMRQRNVGMFIAQKAIGMMSSFWVPLGFLRALLQAPALRFVDIISMKENVKVQRKHTDQKDPRSQLAHLQSGSKKVFEKFKDSNQVRKFVTTQMKQAKRVIESYEGTIDDIIESNRQMVLQLRQDDRTSDEVQRALGQFKATISHIYEDLCMFGAQHVRTFDYDAAQISVEEQPIVSSSFSNIYKAKLNTRKANDKVTVKSYIGTSEQNANYMVSEEKCLRGLRQRNIIQLMGTARAKQNGIPMLILEDMRQSIRMRFTSCKAHLPKPVVQGYLIDIGEGLKYLHKKALVHLILSLDTVVEAADGKIKLTNACTPRCLMEPEDADDLPKEYMYLSPKVLQGAVYDQAADMYSLGLIMWEMWNHKSISLPSTYTSITLDLLKAGVVKQNLPPPSVSAPAENWEHLMNVCLDSSGDIEYWLRELKKHGHLETEV</sequence>
<dbReference type="PANTHER" id="PTHR26392:SF92">
    <property type="entry name" value="PROTEIN KINASE DOMAIN-CONTAINING PROTEIN"/>
    <property type="match status" value="1"/>
</dbReference>
<dbReference type="GO" id="GO:0005524">
    <property type="term" value="F:ATP binding"/>
    <property type="evidence" value="ECO:0007669"/>
    <property type="project" value="InterPro"/>
</dbReference>
<dbReference type="KEGG" id="bbel:109464110"/>
<dbReference type="Proteomes" id="UP000515135">
    <property type="component" value="Unplaced"/>
</dbReference>
<dbReference type="PROSITE" id="PS50011">
    <property type="entry name" value="PROTEIN_KINASE_DOM"/>
    <property type="match status" value="1"/>
</dbReference>
<accession>A0A6P4YHW0</accession>
<name>A0A6P4YHW0_BRABE</name>
<dbReference type="InterPro" id="IPR000719">
    <property type="entry name" value="Prot_kinase_dom"/>
</dbReference>
<dbReference type="Pfam" id="PF00350">
    <property type="entry name" value="Dynamin_N"/>
    <property type="match status" value="1"/>
</dbReference>